<dbReference type="InterPro" id="IPR011083">
    <property type="entry name" value="Phage_tail_collar_dom"/>
</dbReference>
<evidence type="ECO:0000313" key="3">
    <source>
        <dbReference type="Proteomes" id="UP000005089"/>
    </source>
</evidence>
<dbReference type="Proteomes" id="UP000005089">
    <property type="component" value="Unassembled WGS sequence"/>
</dbReference>
<sequence>MPVFRILNTKYRLTEEFSCSIISFDAKVASEIYKKNQRPPSHEARSFFIQVVKRNINMTQNHFKPFATGANAIVQTQEDYEKSTAVKEGFRKGLARSNEVNKALRQATSIAAVVAGFTADKSEQDILDNGDIDTLQQQFETAIRTVSATLSAEAQGTADEMTASFNPTLKHLSSGKTVLVRAKQKNTSKTPSFQADQTGVKEIVKGNNLPLEEGDIAGAGYWLELQYDEALDKWVLQNPAKGISPLNGVPIGTVEYFAMSTPPAGYLKADGRAVGRETYAELYSVIGTTFGEGDEQTTFNLPDLIDRFAQGSNTPGQKIEAGLPNIEGVITNSGSILWAGNEDASGAFSLTGASPRANTATVGAGANTLSFNASQSNQIYGASDTVQPPALTLLPCIKAFDAAANPGLIDITGLANEVDGKLDRVIDSKPVRYVVDAYNDGTNWYRKWSDGWVEQGGAYQTANDTNITVTLGCPFSDTSYYISLLQGSTGAGNKDSDINVGWKWFSTWEKTTTSFGMRLAKININYWYACGQSA</sequence>
<accession>C3X971</accession>
<dbReference type="Pfam" id="PF07484">
    <property type="entry name" value="Collar"/>
    <property type="match status" value="1"/>
</dbReference>
<dbReference type="InterPro" id="IPR037053">
    <property type="entry name" value="Phage_tail_collar_dom_sf"/>
</dbReference>
<dbReference type="eggNOG" id="COG4675">
    <property type="taxonomic scope" value="Bacteria"/>
</dbReference>
<dbReference type="SUPFAM" id="SSF88874">
    <property type="entry name" value="Receptor-binding domain of short tail fibre protein gp12"/>
    <property type="match status" value="1"/>
</dbReference>
<gene>
    <name evidence="2" type="ORF">OFBG_00775</name>
</gene>
<dbReference type="AlphaFoldDB" id="C3X971"/>
<dbReference type="EMBL" id="GG658170">
    <property type="protein sequence ID" value="EEO29747.1"/>
    <property type="molecule type" value="Genomic_DNA"/>
</dbReference>
<protein>
    <submittedName>
        <fullName evidence="2">Phage Tail Collar Domain protein</fullName>
    </submittedName>
</protein>
<evidence type="ECO:0000313" key="2">
    <source>
        <dbReference type="EMBL" id="EEO29747.1"/>
    </source>
</evidence>
<reference evidence="2 3" key="1">
    <citation type="submission" date="2009-02" db="EMBL/GenBank/DDBJ databases">
        <title>The Genome Sequence of Oxalobacter formigenes OXCC13.</title>
        <authorList>
            <consortium name="The Broad Institute Genome Sequencing Platform"/>
            <person name="Ward D."/>
            <person name="Young S.K."/>
            <person name="Kodira C.D."/>
            <person name="Zeng Q."/>
            <person name="Koehrsen M."/>
            <person name="Alvarado L."/>
            <person name="Berlin A."/>
            <person name="Borenstein D."/>
            <person name="Chen Z."/>
            <person name="Engels R."/>
            <person name="Freedman E."/>
            <person name="Gellesch M."/>
            <person name="Goldberg J."/>
            <person name="Griggs A."/>
            <person name="Gujja S."/>
            <person name="Heiman D."/>
            <person name="Hepburn T."/>
            <person name="Howarth C."/>
            <person name="Jen D."/>
            <person name="Larson L."/>
            <person name="Lewis B."/>
            <person name="Mehta T."/>
            <person name="Park D."/>
            <person name="Pearson M."/>
            <person name="Roberts A."/>
            <person name="Saif S."/>
            <person name="Shea T."/>
            <person name="Shenoy N."/>
            <person name="Sisk P."/>
            <person name="Stolte C."/>
            <person name="Sykes S."/>
            <person name="Walk T."/>
            <person name="White J."/>
            <person name="Yandava C."/>
            <person name="Allison M.J."/>
            <person name="Lander E."/>
            <person name="Nusbaum C."/>
            <person name="Galagan J."/>
            <person name="Birren B."/>
        </authorList>
    </citation>
    <scope>NUCLEOTIDE SEQUENCE [LARGE SCALE GENOMIC DNA]</scope>
    <source>
        <strain evidence="2 3">OXCC13</strain>
    </source>
</reference>
<dbReference type="Gene3D" id="3.90.1340.10">
    <property type="entry name" value="Phage tail collar domain"/>
    <property type="match status" value="1"/>
</dbReference>
<dbReference type="STRING" id="847.BRW83_1444"/>
<evidence type="ECO:0000259" key="1">
    <source>
        <dbReference type="Pfam" id="PF07484"/>
    </source>
</evidence>
<proteinExistence type="predicted"/>
<keyword evidence="3" id="KW-1185">Reference proteome</keyword>
<name>C3X971_OXAFO</name>
<feature type="domain" description="Phage tail collar" evidence="1">
    <location>
        <begin position="252"/>
        <end position="308"/>
    </location>
</feature>
<dbReference type="HOGENOM" id="CLU_598307_0_0_4"/>
<organism evidence="2 3">
    <name type="scientific">Oxalobacter formigenes OXCC13</name>
    <dbReference type="NCBI Taxonomy" id="556269"/>
    <lineage>
        <taxon>Bacteria</taxon>
        <taxon>Pseudomonadati</taxon>
        <taxon>Pseudomonadota</taxon>
        <taxon>Betaproteobacteria</taxon>
        <taxon>Burkholderiales</taxon>
        <taxon>Oxalobacteraceae</taxon>
        <taxon>Oxalobacter</taxon>
    </lineage>
</organism>